<dbReference type="GO" id="GO:0050311">
    <property type="term" value="F:sulfite reductase (ferredoxin) activity"/>
    <property type="evidence" value="ECO:0007669"/>
    <property type="project" value="TreeGrafter"/>
</dbReference>
<name>A0A3D3RBQ6_9PLAN</name>
<sequence>MTSQEGPKLSKMEFIKEGSHQLRGTIAEELQNDSDEFSGDSTQLLKHHGTYQQDDRDLRKAKNPDGTPKGKTFSCMIRTRVPGGKVTADQFLAELDLCDNYGDGTVRLTTRQGFQLHGVIKGNLKAAIKGINDTKLTTLAACGDVNRNVMACPAPYKNNAIFDSMQDMAYALAEHLRPKTTAYFDLWITDEEGNKTNEAEFQPVEEPIYGKTYLPRKFKIGIALPEDNCVDIYTQDIGLLGIVENDAIVGYNFYVGGGMGVTPSNKKTYPALGKPLGFVENDQVLAVAEAVVKVQRDLGNREDRKQARMKYLVDNLGIETFREKVEAHYGSTIATPRDIEVTGMEDHMGWHEQGDGKLFLGVNIENGRIKDEGELRIKSGLRKILETYKFNARITAKQSVIFCDIDPALRNEIDQILTDHGMKKADELTLIRRFSMSCPALPMCGLSITESERVMPALITEFEEELARLGLENEKISVNTTGCPNGCARPYVPDIGLVGKAVGKYTLYLGGNSLGNRLAFIYDDMVPLAEITSRISPILESFKEERQDGETFGDFCHRMGKEALQEKAGLAAK</sequence>
<evidence type="ECO:0000313" key="14">
    <source>
        <dbReference type="Proteomes" id="UP000263642"/>
    </source>
</evidence>
<feature type="region of interest" description="Disordered" evidence="10">
    <location>
        <begin position="25"/>
        <end position="71"/>
    </location>
</feature>
<evidence type="ECO:0000256" key="9">
    <source>
        <dbReference type="ARBA" id="ARBA00023014"/>
    </source>
</evidence>
<dbReference type="InterPro" id="IPR006067">
    <property type="entry name" value="NO2/SO3_Rdtase_4Fe4S_dom"/>
</dbReference>
<dbReference type="InterPro" id="IPR005117">
    <property type="entry name" value="NiRdtase/SiRdtase_haem-b_fer"/>
</dbReference>
<dbReference type="PRINTS" id="PR00397">
    <property type="entry name" value="SIROHAEM"/>
</dbReference>
<keyword evidence="5" id="KW-0349">Heme</keyword>
<dbReference type="Pfam" id="PF03460">
    <property type="entry name" value="NIR_SIR_ferr"/>
    <property type="match status" value="2"/>
</dbReference>
<evidence type="ECO:0000256" key="3">
    <source>
        <dbReference type="ARBA" id="ARBA00010429"/>
    </source>
</evidence>
<reference evidence="13 14" key="1">
    <citation type="journal article" date="2018" name="Nat. Biotechnol.">
        <title>A standardized bacterial taxonomy based on genome phylogeny substantially revises the tree of life.</title>
        <authorList>
            <person name="Parks D.H."/>
            <person name="Chuvochina M."/>
            <person name="Waite D.W."/>
            <person name="Rinke C."/>
            <person name="Skarshewski A."/>
            <person name="Chaumeil P.A."/>
            <person name="Hugenholtz P."/>
        </authorList>
    </citation>
    <scope>NUCLEOTIDE SEQUENCE [LARGE SCALE GENOMIC DNA]</scope>
    <source>
        <strain evidence="13">UBA9375</strain>
    </source>
</reference>
<evidence type="ECO:0000256" key="7">
    <source>
        <dbReference type="ARBA" id="ARBA00023002"/>
    </source>
</evidence>
<dbReference type="Gene3D" id="3.30.413.10">
    <property type="entry name" value="Sulfite Reductase Hemoprotein, domain 1"/>
    <property type="match status" value="2"/>
</dbReference>
<comment type="cofactor">
    <cofactor evidence="1">
        <name>siroheme</name>
        <dbReference type="ChEBI" id="CHEBI:60052"/>
    </cofactor>
</comment>
<feature type="domain" description="Nitrite/sulphite reductase 4Fe-4S" evidence="11">
    <location>
        <begin position="436"/>
        <end position="569"/>
    </location>
</feature>
<evidence type="ECO:0000256" key="8">
    <source>
        <dbReference type="ARBA" id="ARBA00023004"/>
    </source>
</evidence>
<gene>
    <name evidence="13" type="ORF">DIT97_25815</name>
</gene>
<dbReference type="InterPro" id="IPR006066">
    <property type="entry name" value="NO2/SO3_Rdtase_FeS/sirohaem_BS"/>
</dbReference>
<dbReference type="Pfam" id="PF01077">
    <property type="entry name" value="NIR_SIR"/>
    <property type="match status" value="2"/>
</dbReference>
<comment type="cofactor">
    <cofactor evidence="2">
        <name>[4Fe-4S] cluster</name>
        <dbReference type="ChEBI" id="CHEBI:49883"/>
    </cofactor>
</comment>
<dbReference type="GO" id="GO:0016002">
    <property type="term" value="F:sulfite reductase activity"/>
    <property type="evidence" value="ECO:0007669"/>
    <property type="project" value="TreeGrafter"/>
</dbReference>
<dbReference type="InterPro" id="IPR045854">
    <property type="entry name" value="NO2/SO3_Rdtase_4Fe4S_sf"/>
</dbReference>
<organism evidence="13 14">
    <name type="scientific">Gimesia maris</name>
    <dbReference type="NCBI Taxonomy" id="122"/>
    <lineage>
        <taxon>Bacteria</taxon>
        <taxon>Pseudomonadati</taxon>
        <taxon>Planctomycetota</taxon>
        <taxon>Planctomycetia</taxon>
        <taxon>Planctomycetales</taxon>
        <taxon>Planctomycetaceae</taxon>
        <taxon>Gimesia</taxon>
    </lineage>
</organism>
<evidence type="ECO:0000256" key="5">
    <source>
        <dbReference type="ARBA" id="ARBA00022617"/>
    </source>
</evidence>
<feature type="domain" description="Nitrite/sulphite reductase 4Fe-4S" evidence="11">
    <location>
        <begin position="179"/>
        <end position="330"/>
    </location>
</feature>
<evidence type="ECO:0000256" key="2">
    <source>
        <dbReference type="ARBA" id="ARBA00001966"/>
    </source>
</evidence>
<comment type="similarity">
    <text evidence="3">Belongs to the nitrite and sulfite reductase 4Fe-4S domain family.</text>
</comment>
<evidence type="ECO:0000313" key="13">
    <source>
        <dbReference type="EMBL" id="HCO26265.1"/>
    </source>
</evidence>
<evidence type="ECO:0000256" key="4">
    <source>
        <dbReference type="ARBA" id="ARBA00022485"/>
    </source>
</evidence>
<feature type="domain" description="Nitrite/Sulfite reductase ferredoxin-like" evidence="12">
    <location>
        <begin position="351"/>
        <end position="418"/>
    </location>
</feature>
<comment type="caution">
    <text evidence="13">The sequence shown here is derived from an EMBL/GenBank/DDBJ whole genome shotgun (WGS) entry which is preliminary data.</text>
</comment>
<dbReference type="SUPFAM" id="SSF56014">
    <property type="entry name" value="Nitrite and sulphite reductase 4Fe-4S domain-like"/>
    <property type="match status" value="2"/>
</dbReference>
<dbReference type="InterPro" id="IPR045169">
    <property type="entry name" value="NO2/SO3_Rdtase_4Fe4S_prot"/>
</dbReference>
<keyword evidence="8" id="KW-0408">Iron</keyword>
<evidence type="ECO:0000259" key="12">
    <source>
        <dbReference type="Pfam" id="PF03460"/>
    </source>
</evidence>
<dbReference type="SUPFAM" id="SSF55124">
    <property type="entry name" value="Nitrite/Sulfite reductase N-terminal domain-like"/>
    <property type="match status" value="2"/>
</dbReference>
<dbReference type="AlphaFoldDB" id="A0A3D3RBQ6"/>
<keyword evidence="7" id="KW-0560">Oxidoreductase</keyword>
<keyword evidence="6" id="KW-0479">Metal-binding</keyword>
<dbReference type="GO" id="GO:0009337">
    <property type="term" value="C:sulfite reductase complex (NADPH)"/>
    <property type="evidence" value="ECO:0007669"/>
    <property type="project" value="TreeGrafter"/>
</dbReference>
<feature type="domain" description="Nitrite/Sulfite reductase ferredoxin-like" evidence="12">
    <location>
        <begin position="75"/>
        <end position="131"/>
    </location>
</feature>
<dbReference type="FunFam" id="3.30.413.10:FF:000014">
    <property type="entry name" value="Sulfite reductase [ferredoxin], chloroplastic"/>
    <property type="match status" value="1"/>
</dbReference>
<protein>
    <submittedName>
        <fullName evidence="13">NADPH-dependent assimilatory sulfite reductase hemoprotein subunit</fullName>
    </submittedName>
</protein>
<evidence type="ECO:0000259" key="11">
    <source>
        <dbReference type="Pfam" id="PF01077"/>
    </source>
</evidence>
<evidence type="ECO:0000256" key="10">
    <source>
        <dbReference type="SAM" id="MobiDB-lite"/>
    </source>
</evidence>
<proteinExistence type="inferred from homology"/>
<accession>A0A3D3RBQ6</accession>
<dbReference type="Proteomes" id="UP000263642">
    <property type="component" value="Unassembled WGS sequence"/>
</dbReference>
<dbReference type="EMBL" id="DQAY01000154">
    <property type="protein sequence ID" value="HCO26265.1"/>
    <property type="molecule type" value="Genomic_DNA"/>
</dbReference>
<dbReference type="PANTHER" id="PTHR11493:SF47">
    <property type="entry name" value="SULFITE REDUCTASE [NADPH] SUBUNIT BETA"/>
    <property type="match status" value="1"/>
</dbReference>
<dbReference type="GO" id="GO:0020037">
    <property type="term" value="F:heme binding"/>
    <property type="evidence" value="ECO:0007669"/>
    <property type="project" value="InterPro"/>
</dbReference>
<evidence type="ECO:0000256" key="1">
    <source>
        <dbReference type="ARBA" id="ARBA00001929"/>
    </source>
</evidence>
<keyword evidence="4" id="KW-0004">4Fe-4S</keyword>
<dbReference type="GO" id="GO:0046872">
    <property type="term" value="F:metal ion binding"/>
    <property type="evidence" value="ECO:0007669"/>
    <property type="project" value="UniProtKB-KW"/>
</dbReference>
<keyword evidence="9" id="KW-0411">Iron-sulfur</keyword>
<dbReference type="PROSITE" id="PS00365">
    <property type="entry name" value="NIR_SIR"/>
    <property type="match status" value="1"/>
</dbReference>
<dbReference type="NCBIfam" id="NF010029">
    <property type="entry name" value="PRK13504.1"/>
    <property type="match status" value="1"/>
</dbReference>
<dbReference type="GO" id="GO:0051539">
    <property type="term" value="F:4 iron, 4 sulfur cluster binding"/>
    <property type="evidence" value="ECO:0007669"/>
    <property type="project" value="UniProtKB-KW"/>
</dbReference>
<dbReference type="GO" id="GO:0000103">
    <property type="term" value="P:sulfate assimilation"/>
    <property type="evidence" value="ECO:0007669"/>
    <property type="project" value="TreeGrafter"/>
</dbReference>
<dbReference type="InterPro" id="IPR036136">
    <property type="entry name" value="Nit/Sulf_reduc_fer-like_dom_sf"/>
</dbReference>
<dbReference type="PANTHER" id="PTHR11493">
    <property type="entry name" value="SULFITE REDUCTASE [NADPH] SUBUNIT BETA-RELATED"/>
    <property type="match status" value="1"/>
</dbReference>
<evidence type="ECO:0000256" key="6">
    <source>
        <dbReference type="ARBA" id="ARBA00022723"/>
    </source>
</evidence>
<feature type="compositionally biased region" description="Basic and acidic residues" evidence="10">
    <location>
        <begin position="53"/>
        <end position="63"/>
    </location>
</feature>